<evidence type="ECO:0000256" key="1">
    <source>
        <dbReference type="SAM" id="Phobius"/>
    </source>
</evidence>
<feature type="transmembrane region" description="Helical" evidence="1">
    <location>
        <begin position="27"/>
        <end position="44"/>
    </location>
</feature>
<keyword evidence="3" id="KW-1185">Reference proteome</keyword>
<gene>
    <name evidence="2" type="ORF">MasN3_32260</name>
</gene>
<keyword evidence="1" id="KW-1133">Transmembrane helix</keyword>
<keyword evidence="1" id="KW-0812">Transmembrane</keyword>
<evidence type="ECO:0000313" key="2">
    <source>
        <dbReference type="EMBL" id="BDT59732.1"/>
    </source>
</evidence>
<organism evidence="2 3">
    <name type="scientific">Massilia varians</name>
    <dbReference type="NCBI Taxonomy" id="457921"/>
    <lineage>
        <taxon>Bacteria</taxon>
        <taxon>Pseudomonadati</taxon>
        <taxon>Pseudomonadota</taxon>
        <taxon>Betaproteobacteria</taxon>
        <taxon>Burkholderiales</taxon>
        <taxon>Oxalobacteraceae</taxon>
        <taxon>Telluria group</taxon>
        <taxon>Massilia</taxon>
    </lineage>
</organism>
<dbReference type="RefSeq" id="WP_281908569.1">
    <property type="nucleotide sequence ID" value="NZ_AP026966.1"/>
</dbReference>
<name>A0ABM8C902_9BURK</name>
<feature type="transmembrane region" description="Helical" evidence="1">
    <location>
        <begin position="84"/>
        <end position="104"/>
    </location>
</feature>
<keyword evidence="1" id="KW-0472">Membrane</keyword>
<dbReference type="EMBL" id="AP026966">
    <property type="protein sequence ID" value="BDT59732.1"/>
    <property type="molecule type" value="Genomic_DNA"/>
</dbReference>
<sequence length="181" mass="19496">MFWNALAAALTLAYPLAIWFGQERVEPRWLAGLLLLAAATRLPMLRLSSTARWTAGGALLLVALAVGSNAVLPLKLYPVLVNGALLAAFGASLVSGMPVVERLARLREPALPPAGVAYTRRVTQAWCVFFVLNGAAALGTALFATSAVWSLYNGVIAYILMGLMFGGEYLLRMRFKRLHHA</sequence>
<evidence type="ECO:0008006" key="4">
    <source>
        <dbReference type="Google" id="ProtNLM"/>
    </source>
</evidence>
<feature type="transmembrane region" description="Helical" evidence="1">
    <location>
        <begin position="151"/>
        <end position="171"/>
    </location>
</feature>
<accession>A0ABM8C902</accession>
<feature type="transmembrane region" description="Helical" evidence="1">
    <location>
        <begin position="125"/>
        <end position="145"/>
    </location>
</feature>
<feature type="transmembrane region" description="Helical" evidence="1">
    <location>
        <begin position="51"/>
        <end position="72"/>
    </location>
</feature>
<proteinExistence type="predicted"/>
<dbReference type="Proteomes" id="UP001163336">
    <property type="component" value="Chromosome"/>
</dbReference>
<reference evidence="2" key="1">
    <citation type="submission" date="2022-11" db="EMBL/GenBank/DDBJ databases">
        <title>Isolation and characterization of PLA-degrading bacterium Massilia sp. from Antarctic soil.</title>
        <authorList>
            <person name="Sato K."/>
            <person name="Gomez-Fuentes C."/>
            <person name="Ahmad S.A."/>
            <person name="Zulkharnain A."/>
        </authorList>
    </citation>
    <scope>NUCLEOTIDE SEQUENCE</scope>
    <source>
        <strain evidence="2">N-3</strain>
    </source>
</reference>
<evidence type="ECO:0000313" key="3">
    <source>
        <dbReference type="Proteomes" id="UP001163336"/>
    </source>
</evidence>
<protein>
    <recommendedName>
        <fullName evidence="4">DNA gyrase subunit B</fullName>
    </recommendedName>
</protein>